<reference evidence="1" key="1">
    <citation type="submission" date="2021-06" db="EMBL/GenBank/DDBJ databases">
        <authorList>
            <person name="Kallberg Y."/>
            <person name="Tangrot J."/>
            <person name="Rosling A."/>
        </authorList>
    </citation>
    <scope>NUCLEOTIDE SEQUENCE</scope>
    <source>
        <strain evidence="1">FL966</strain>
    </source>
</reference>
<gene>
    <name evidence="1" type="ORF">CPELLU_LOCUS20402</name>
</gene>
<sequence length="55" mass="6656">NLLNFDNIFNINEDKEVDMNETVDNDPEKTLITKKAKTYYFLVNIYENWIKNLEK</sequence>
<comment type="caution">
    <text evidence="1">The sequence shown here is derived from an EMBL/GenBank/DDBJ whole genome shotgun (WGS) entry which is preliminary data.</text>
</comment>
<proteinExistence type="predicted"/>
<feature type="non-terminal residue" evidence="1">
    <location>
        <position position="1"/>
    </location>
</feature>
<organism evidence="1 2">
    <name type="scientific">Cetraspora pellucida</name>
    <dbReference type="NCBI Taxonomy" id="1433469"/>
    <lineage>
        <taxon>Eukaryota</taxon>
        <taxon>Fungi</taxon>
        <taxon>Fungi incertae sedis</taxon>
        <taxon>Mucoromycota</taxon>
        <taxon>Glomeromycotina</taxon>
        <taxon>Glomeromycetes</taxon>
        <taxon>Diversisporales</taxon>
        <taxon>Gigasporaceae</taxon>
        <taxon>Cetraspora</taxon>
    </lineage>
</organism>
<accession>A0A9N9PHP2</accession>
<dbReference type="AlphaFoldDB" id="A0A9N9PHP2"/>
<protein>
    <submittedName>
        <fullName evidence="1">10709_t:CDS:1</fullName>
    </submittedName>
</protein>
<name>A0A9N9PHP2_9GLOM</name>
<keyword evidence="2" id="KW-1185">Reference proteome</keyword>
<dbReference type="Proteomes" id="UP000789759">
    <property type="component" value="Unassembled WGS sequence"/>
</dbReference>
<evidence type="ECO:0000313" key="1">
    <source>
        <dbReference type="EMBL" id="CAG8828496.1"/>
    </source>
</evidence>
<evidence type="ECO:0000313" key="2">
    <source>
        <dbReference type="Proteomes" id="UP000789759"/>
    </source>
</evidence>
<dbReference type="EMBL" id="CAJVQA010060673">
    <property type="protein sequence ID" value="CAG8828496.1"/>
    <property type="molecule type" value="Genomic_DNA"/>
</dbReference>
<feature type="non-terminal residue" evidence="1">
    <location>
        <position position="55"/>
    </location>
</feature>